<dbReference type="Pfam" id="PF00005">
    <property type="entry name" value="ABC_tran"/>
    <property type="match status" value="1"/>
</dbReference>
<keyword evidence="11" id="KW-1185">Reference proteome</keyword>
<comment type="similarity">
    <text evidence="2">Belongs to the ABC transporter superfamily.</text>
</comment>
<dbReference type="PANTHER" id="PTHR43166">
    <property type="entry name" value="AMINO ACID IMPORT ATP-BINDING PROTEIN"/>
    <property type="match status" value="1"/>
</dbReference>
<name>A0A939S543_9MICO</name>
<evidence type="ECO:0000256" key="7">
    <source>
        <dbReference type="ARBA" id="ARBA00022970"/>
    </source>
</evidence>
<dbReference type="InterPro" id="IPR003593">
    <property type="entry name" value="AAA+_ATPase"/>
</dbReference>
<dbReference type="GO" id="GO:0005886">
    <property type="term" value="C:plasma membrane"/>
    <property type="evidence" value="ECO:0007669"/>
    <property type="project" value="UniProtKB-SubCell"/>
</dbReference>
<feature type="domain" description="ABC transporter" evidence="9">
    <location>
        <begin position="10"/>
        <end position="247"/>
    </location>
</feature>
<dbReference type="InterPro" id="IPR030679">
    <property type="entry name" value="ABC_ATPase_HisP-typ"/>
</dbReference>
<dbReference type="RefSeq" id="WP_208095833.1">
    <property type="nucleotide sequence ID" value="NZ_JAGDYM010000004.1"/>
</dbReference>
<dbReference type="PROSITE" id="PS50893">
    <property type="entry name" value="ABC_TRANSPORTER_2"/>
    <property type="match status" value="1"/>
</dbReference>
<dbReference type="Gene3D" id="3.40.50.300">
    <property type="entry name" value="P-loop containing nucleotide triphosphate hydrolases"/>
    <property type="match status" value="1"/>
</dbReference>
<dbReference type="PIRSF" id="PIRSF039085">
    <property type="entry name" value="ABC_ATPase_HisP"/>
    <property type="match status" value="1"/>
</dbReference>
<reference evidence="10" key="1">
    <citation type="submission" date="2021-03" db="EMBL/GenBank/DDBJ databases">
        <title>Leucobacter chromiisoli sp. nov., isolated from chromium-containing soil of chemical plant.</title>
        <authorList>
            <person name="Xu Z."/>
        </authorList>
    </citation>
    <scope>NUCLEOTIDE SEQUENCE</scope>
    <source>
        <strain evidence="10">S27</strain>
    </source>
</reference>
<evidence type="ECO:0000313" key="11">
    <source>
        <dbReference type="Proteomes" id="UP000664382"/>
    </source>
</evidence>
<evidence type="ECO:0000256" key="8">
    <source>
        <dbReference type="ARBA" id="ARBA00023136"/>
    </source>
</evidence>
<dbReference type="EMBL" id="JAGDYM010000004">
    <property type="protein sequence ID" value="MBO1900939.1"/>
    <property type="molecule type" value="Genomic_DNA"/>
</dbReference>
<proteinExistence type="inferred from homology"/>
<keyword evidence="8" id="KW-0472">Membrane</keyword>
<keyword evidence="6 10" id="KW-0067">ATP-binding</keyword>
<dbReference type="InterPro" id="IPR050086">
    <property type="entry name" value="MetN_ABC_transporter-like"/>
</dbReference>
<evidence type="ECO:0000256" key="5">
    <source>
        <dbReference type="ARBA" id="ARBA00022741"/>
    </source>
</evidence>
<dbReference type="GO" id="GO:0016887">
    <property type="term" value="F:ATP hydrolysis activity"/>
    <property type="evidence" value="ECO:0007669"/>
    <property type="project" value="InterPro"/>
</dbReference>
<keyword evidence="5" id="KW-0547">Nucleotide-binding</keyword>
<accession>A0A939S543</accession>
<dbReference type="Proteomes" id="UP000664382">
    <property type="component" value="Unassembled WGS sequence"/>
</dbReference>
<dbReference type="InterPro" id="IPR017871">
    <property type="entry name" value="ABC_transporter-like_CS"/>
</dbReference>
<dbReference type="PROSITE" id="PS00211">
    <property type="entry name" value="ABC_TRANSPORTER_1"/>
    <property type="match status" value="1"/>
</dbReference>
<organism evidence="10 11">
    <name type="scientific">Leucobacter weissii</name>
    <dbReference type="NCBI Taxonomy" id="1983706"/>
    <lineage>
        <taxon>Bacteria</taxon>
        <taxon>Bacillati</taxon>
        <taxon>Actinomycetota</taxon>
        <taxon>Actinomycetes</taxon>
        <taxon>Micrococcales</taxon>
        <taxon>Microbacteriaceae</taxon>
        <taxon>Leucobacter</taxon>
    </lineage>
</organism>
<evidence type="ECO:0000313" key="10">
    <source>
        <dbReference type="EMBL" id="MBO1900939.1"/>
    </source>
</evidence>
<keyword evidence="3" id="KW-0813">Transport</keyword>
<evidence type="ECO:0000256" key="2">
    <source>
        <dbReference type="ARBA" id="ARBA00005417"/>
    </source>
</evidence>
<protein>
    <submittedName>
        <fullName evidence="10">Amino acid ABC transporter ATP-binding protein</fullName>
    </submittedName>
</protein>
<dbReference type="SUPFAM" id="SSF52540">
    <property type="entry name" value="P-loop containing nucleoside triphosphate hydrolases"/>
    <property type="match status" value="1"/>
</dbReference>
<keyword evidence="7" id="KW-0029">Amino-acid transport</keyword>
<evidence type="ECO:0000256" key="6">
    <source>
        <dbReference type="ARBA" id="ARBA00022840"/>
    </source>
</evidence>
<dbReference type="SMART" id="SM00382">
    <property type="entry name" value="AAA"/>
    <property type="match status" value="1"/>
</dbReference>
<dbReference type="InterPro" id="IPR003439">
    <property type="entry name" value="ABC_transporter-like_ATP-bd"/>
</dbReference>
<dbReference type="GO" id="GO:0005524">
    <property type="term" value="F:ATP binding"/>
    <property type="evidence" value="ECO:0007669"/>
    <property type="project" value="UniProtKB-KW"/>
</dbReference>
<dbReference type="PANTHER" id="PTHR43166:SF9">
    <property type="entry name" value="GLUTAMATE_ASPARTATE IMPORT ATP-BINDING PROTEIN GLTL"/>
    <property type="match status" value="1"/>
</dbReference>
<evidence type="ECO:0000259" key="9">
    <source>
        <dbReference type="PROSITE" id="PS50893"/>
    </source>
</evidence>
<evidence type="ECO:0000256" key="3">
    <source>
        <dbReference type="ARBA" id="ARBA00022448"/>
    </source>
</evidence>
<dbReference type="CDD" id="cd03262">
    <property type="entry name" value="ABC_HisP_GlnQ"/>
    <property type="match status" value="1"/>
</dbReference>
<dbReference type="GO" id="GO:0015424">
    <property type="term" value="F:ABC-type amino acid transporter activity"/>
    <property type="evidence" value="ECO:0007669"/>
    <property type="project" value="InterPro"/>
</dbReference>
<dbReference type="InterPro" id="IPR027417">
    <property type="entry name" value="P-loop_NTPase"/>
</dbReference>
<evidence type="ECO:0000256" key="1">
    <source>
        <dbReference type="ARBA" id="ARBA00004202"/>
    </source>
</evidence>
<gene>
    <name evidence="10" type="ORF">J4H92_03125</name>
</gene>
<comment type="caution">
    <text evidence="10">The sequence shown here is derived from an EMBL/GenBank/DDBJ whole genome shotgun (WGS) entry which is preliminary data.</text>
</comment>
<evidence type="ECO:0000256" key="4">
    <source>
        <dbReference type="ARBA" id="ARBA00022475"/>
    </source>
</evidence>
<comment type="subcellular location">
    <subcellularLocation>
        <location evidence="1">Cell membrane</location>
        <topology evidence="1">Peripheral membrane protein</topology>
    </subcellularLocation>
</comment>
<keyword evidence="4" id="KW-1003">Cell membrane</keyword>
<sequence>MNGAARPPLVSVRGLSKSFGDHLVFSDVDFDVPAGSVTAIIGPSGSGKSTMLRCLNRLEEPDTGEVVIAGTVYPAGRKPVDAARTLHADVGMVFQSFNLFPHLTALENVALALRRVRRLSRGEAAERARAGLAEVGLADRAGHRPSQLSGGQQQRVAIARALALEPRVLLLDEPTSALDPELRAEVLQVLRRLAGSGITMLVVTHEMRFAEQVAGDVLVMAEGRVIEHAPPARLFSAPQHERTRQFLKVVREQ</sequence>
<dbReference type="AlphaFoldDB" id="A0A939S543"/>